<keyword evidence="2" id="KW-0479">Metal-binding</keyword>
<comment type="caution">
    <text evidence="6">The sequence shown here is derived from an EMBL/GenBank/DDBJ whole genome shotgun (WGS) entry which is preliminary data.</text>
</comment>
<evidence type="ECO:0000256" key="2">
    <source>
        <dbReference type="ARBA" id="ARBA00022723"/>
    </source>
</evidence>
<dbReference type="Gene3D" id="3.20.20.370">
    <property type="entry name" value="Glycoside hydrolase/deacetylase"/>
    <property type="match status" value="1"/>
</dbReference>
<comment type="cofactor">
    <cofactor evidence="1">
        <name>Mg(2+)</name>
        <dbReference type="ChEBI" id="CHEBI:18420"/>
    </cofactor>
</comment>
<dbReference type="GO" id="GO:0005975">
    <property type="term" value="P:carbohydrate metabolic process"/>
    <property type="evidence" value="ECO:0007669"/>
    <property type="project" value="InterPro"/>
</dbReference>
<organism evidence="6 7">
    <name type="scientific">Candidatus Woesebacteria bacterium GW2011_GWA1_39_21b</name>
    <dbReference type="NCBI Taxonomy" id="1618551"/>
    <lineage>
        <taxon>Bacteria</taxon>
        <taxon>Candidatus Woeseibacteriota</taxon>
    </lineage>
</organism>
<dbReference type="Proteomes" id="UP000034690">
    <property type="component" value="Unassembled WGS sequence"/>
</dbReference>
<evidence type="ECO:0000256" key="5">
    <source>
        <dbReference type="ARBA" id="ARBA00023277"/>
    </source>
</evidence>
<dbReference type="AlphaFoldDB" id="A0A0G0RK74"/>
<evidence type="ECO:0000256" key="3">
    <source>
        <dbReference type="ARBA" id="ARBA00022801"/>
    </source>
</evidence>
<dbReference type="InterPro" id="IPR011330">
    <property type="entry name" value="Glyco_hydro/deAcase_b/a-brl"/>
</dbReference>
<gene>
    <name evidence="6" type="ORF">UT40_C0006G0042</name>
</gene>
<dbReference type="GO" id="GO:0046872">
    <property type="term" value="F:metal ion binding"/>
    <property type="evidence" value="ECO:0007669"/>
    <property type="project" value="UniProtKB-KW"/>
</dbReference>
<keyword evidence="3" id="KW-0378">Hydrolase</keyword>
<reference evidence="6 7" key="1">
    <citation type="journal article" date="2015" name="Nature">
        <title>rRNA introns, odd ribosomes, and small enigmatic genomes across a large radiation of phyla.</title>
        <authorList>
            <person name="Brown C.T."/>
            <person name="Hug L.A."/>
            <person name="Thomas B.C."/>
            <person name="Sharon I."/>
            <person name="Castelle C.J."/>
            <person name="Singh A."/>
            <person name="Wilkins M.J."/>
            <person name="Williams K.H."/>
            <person name="Banfield J.F."/>
        </authorList>
    </citation>
    <scope>NUCLEOTIDE SEQUENCE [LARGE SCALE GENOMIC DNA]</scope>
</reference>
<dbReference type="SUPFAM" id="SSF88713">
    <property type="entry name" value="Glycoside hydrolase/deacetylase"/>
    <property type="match status" value="1"/>
</dbReference>
<protein>
    <recommendedName>
        <fullName evidence="8">ChbG/HpnK family deacetylase</fullName>
    </recommendedName>
</protein>
<dbReference type="InterPro" id="IPR006879">
    <property type="entry name" value="YdjC-like"/>
</dbReference>
<evidence type="ECO:0008006" key="8">
    <source>
        <dbReference type="Google" id="ProtNLM"/>
    </source>
</evidence>
<dbReference type="GO" id="GO:0016787">
    <property type="term" value="F:hydrolase activity"/>
    <property type="evidence" value="ECO:0007669"/>
    <property type="project" value="UniProtKB-KW"/>
</dbReference>
<keyword evidence="4" id="KW-0460">Magnesium</keyword>
<evidence type="ECO:0000256" key="4">
    <source>
        <dbReference type="ARBA" id="ARBA00022842"/>
    </source>
</evidence>
<evidence type="ECO:0000313" key="6">
    <source>
        <dbReference type="EMBL" id="KKR14052.1"/>
    </source>
</evidence>
<accession>A0A0G0RK74</accession>
<proteinExistence type="predicted"/>
<name>A0A0G0RK74_9BACT</name>
<evidence type="ECO:0000313" key="7">
    <source>
        <dbReference type="Proteomes" id="UP000034690"/>
    </source>
</evidence>
<dbReference type="Pfam" id="PF04794">
    <property type="entry name" value="YdjC"/>
    <property type="match status" value="1"/>
</dbReference>
<sequence length="235" mass="26712">MGKKDKKLVVVADDEVSLIIDYPATSYAVQLAKERKIKDIGIHMVLKGLNSVGKILKKKDYIELFSHKTSNEIEKLANDELDAFVEIVGTKPTHVIPHYGIHGNLKLLSFLIAYLEENKIPMRLPRTALTGGFNENYAAEIMLKRTTVKTTLHLFAHVEGSNLEAIKKSFLEELSEVKANETAEIMLHPGYFDEEILKMSSLTYERARDLALSLDFDFRDRIKTMGFEFVSYSEL</sequence>
<evidence type="ECO:0000256" key="1">
    <source>
        <dbReference type="ARBA" id="ARBA00001946"/>
    </source>
</evidence>
<keyword evidence="5" id="KW-0119">Carbohydrate metabolism</keyword>
<dbReference type="EMBL" id="LBWQ01000006">
    <property type="protein sequence ID" value="KKR14052.1"/>
    <property type="molecule type" value="Genomic_DNA"/>
</dbReference>